<evidence type="ECO:0000313" key="1">
    <source>
        <dbReference type="EMBL" id="KNZ54548.1"/>
    </source>
</evidence>
<name>A0A0L6V186_9BASI</name>
<proteinExistence type="predicted"/>
<dbReference type="Proteomes" id="UP000037035">
    <property type="component" value="Unassembled WGS sequence"/>
</dbReference>
<organism evidence="1 2">
    <name type="scientific">Puccinia sorghi</name>
    <dbReference type="NCBI Taxonomy" id="27349"/>
    <lineage>
        <taxon>Eukaryota</taxon>
        <taxon>Fungi</taxon>
        <taxon>Dikarya</taxon>
        <taxon>Basidiomycota</taxon>
        <taxon>Pucciniomycotina</taxon>
        <taxon>Pucciniomycetes</taxon>
        <taxon>Pucciniales</taxon>
        <taxon>Pucciniaceae</taxon>
        <taxon>Puccinia</taxon>
    </lineage>
</organism>
<keyword evidence="2" id="KW-1185">Reference proteome</keyword>
<reference evidence="1 2" key="1">
    <citation type="submission" date="2015-08" db="EMBL/GenBank/DDBJ databases">
        <title>Next Generation Sequencing and Analysis of the Genome of Puccinia sorghi L Schw, the Causal Agent of Maize Common Rust.</title>
        <authorList>
            <person name="Rochi L."/>
            <person name="Burguener G."/>
            <person name="Darino M."/>
            <person name="Turjanski A."/>
            <person name="Kreff E."/>
            <person name="Dieguez M.J."/>
            <person name="Sacco F."/>
        </authorList>
    </citation>
    <scope>NUCLEOTIDE SEQUENCE [LARGE SCALE GENOMIC DNA]</scope>
    <source>
        <strain evidence="1 2">RO10H11247</strain>
    </source>
</reference>
<accession>A0A0L6V186</accession>
<comment type="caution">
    <text evidence="1">The sequence shown here is derived from an EMBL/GenBank/DDBJ whole genome shotgun (WGS) entry which is preliminary data.</text>
</comment>
<dbReference type="OrthoDB" id="2513458at2759"/>
<protein>
    <submittedName>
        <fullName evidence="1">Uncharacterized protein</fullName>
    </submittedName>
</protein>
<dbReference type="EMBL" id="LAVV01007854">
    <property type="protein sequence ID" value="KNZ54548.1"/>
    <property type="molecule type" value="Genomic_DNA"/>
</dbReference>
<evidence type="ECO:0000313" key="2">
    <source>
        <dbReference type="Proteomes" id="UP000037035"/>
    </source>
</evidence>
<dbReference type="AlphaFoldDB" id="A0A0L6V186"/>
<gene>
    <name evidence="1" type="ORF">VP01_2917g1</name>
</gene>
<dbReference type="VEuPathDB" id="FungiDB:VP01_2917g1"/>
<sequence>MHTYHQLKWLQEQQLWVDRELEKLEPSSTEAQKANQLSPTAAAMENIDFEGYIIFQVKLDSLAWDQKIPRAAVPNVKACWDARRCRLGKDTS</sequence>